<dbReference type="PANTHER" id="PTHR12862:SF0">
    <property type="entry name" value="N-ACETYL-D-GLUCOSAMINE KINASE"/>
    <property type="match status" value="1"/>
</dbReference>
<comment type="caution">
    <text evidence="1">The sequence shown here is derived from an EMBL/GenBank/DDBJ whole genome shotgun (WGS) entry which is preliminary data.</text>
</comment>
<gene>
    <name evidence="1" type="ORF">PXEA_LOCUS4904</name>
</gene>
<dbReference type="InterPro" id="IPR039758">
    <property type="entry name" value="NAGK-like"/>
</dbReference>
<reference evidence="1" key="1">
    <citation type="submission" date="2018-11" db="EMBL/GenBank/DDBJ databases">
        <authorList>
            <consortium name="Pathogen Informatics"/>
        </authorList>
    </citation>
    <scope>NUCLEOTIDE SEQUENCE</scope>
</reference>
<evidence type="ECO:0000313" key="1">
    <source>
        <dbReference type="EMBL" id="VEL11464.1"/>
    </source>
</evidence>
<accession>A0A3S5AAP8</accession>
<evidence type="ECO:0000313" key="2">
    <source>
        <dbReference type="Proteomes" id="UP000784294"/>
    </source>
</evidence>
<dbReference type="SUPFAM" id="SSF53067">
    <property type="entry name" value="Actin-like ATPase domain"/>
    <property type="match status" value="1"/>
</dbReference>
<dbReference type="InterPro" id="IPR043129">
    <property type="entry name" value="ATPase_NBD"/>
</dbReference>
<sequence length="129" mass="14117">MYHVRSRGIVLVSGTGSNCRLIRSDLTCICTGGLGSFLGDEGSAYFISYRAIKAFVDADQGLVLPTFSLDNCSRAIRKHFGASSALDLLPLFYTSFDKARITKLCKDLADGRCVIYSSRFSLFVCLPLL</sequence>
<dbReference type="AlphaFoldDB" id="A0A3S5AAP8"/>
<evidence type="ECO:0008006" key="3">
    <source>
        <dbReference type="Google" id="ProtNLM"/>
    </source>
</evidence>
<dbReference type="EMBL" id="CAAALY010011888">
    <property type="protein sequence ID" value="VEL11464.1"/>
    <property type="molecule type" value="Genomic_DNA"/>
</dbReference>
<name>A0A3S5AAP8_9PLAT</name>
<organism evidence="1 2">
    <name type="scientific">Protopolystoma xenopodis</name>
    <dbReference type="NCBI Taxonomy" id="117903"/>
    <lineage>
        <taxon>Eukaryota</taxon>
        <taxon>Metazoa</taxon>
        <taxon>Spiralia</taxon>
        <taxon>Lophotrochozoa</taxon>
        <taxon>Platyhelminthes</taxon>
        <taxon>Monogenea</taxon>
        <taxon>Polyopisthocotylea</taxon>
        <taxon>Polystomatidea</taxon>
        <taxon>Polystomatidae</taxon>
        <taxon>Protopolystoma</taxon>
    </lineage>
</organism>
<protein>
    <recommendedName>
        <fullName evidence="3">N-acetylglucosamine kinase</fullName>
    </recommendedName>
</protein>
<dbReference type="PANTHER" id="PTHR12862">
    <property type="entry name" value="BADF TYPE ATPASE DOMAIN-CONTAINING PROTEIN"/>
    <property type="match status" value="1"/>
</dbReference>
<dbReference type="Proteomes" id="UP000784294">
    <property type="component" value="Unassembled WGS sequence"/>
</dbReference>
<keyword evidence="2" id="KW-1185">Reference proteome</keyword>
<dbReference type="GO" id="GO:0045127">
    <property type="term" value="F:N-acetylglucosamine kinase activity"/>
    <property type="evidence" value="ECO:0007669"/>
    <property type="project" value="InterPro"/>
</dbReference>
<dbReference type="OrthoDB" id="311172at2759"/>
<dbReference type="Gene3D" id="3.30.420.40">
    <property type="match status" value="1"/>
</dbReference>
<proteinExistence type="predicted"/>